<dbReference type="OrthoDB" id="1076011at2759"/>
<sequence length="475" mass="53158">MELKAAKFQILHGSIARRVLFRAFMFASAISIVLSLHILSGPYLKIFSSATVGDCVAMHLGNPTANFTAGRFLFQGRFINPIWGSFEPTKCEEAVNLTVTVVRELVGKQLLNYGAKALCVGEGSDSAVSVLRDLGFSNAHGVEEHRIFLLKRKRFVQLIDYEEKSFDFVFSRDLDKVSVPALLVLEIERVLSPGGIGALLGGTTGSRPNSLIRSAIPVSSVLKASSVVHVNHINGFTLVVFRKRFENVGYFGQYRLPADCPSFVNNKPFIGKMEALVEEKPIWSEKRFSYLPRLVDFSSKKKLVYIEIGAGEHLNHVTNWFPPSYPIERKAFSVYFVDHNTSVLSSYVKKPGITFVYHPGLSGNKDKVNLSIDGDLEPLVGETEFDFLAWFKETVQQADFVVLKMNAGEMGLKFLSELFESGTICFVDELFLRCTGRVEGEGATRVDCMNLFKDLRSSGVYVHQWWGDYKPTNVW</sequence>
<feature type="transmembrane region" description="Helical" evidence="1">
    <location>
        <begin position="20"/>
        <end position="39"/>
    </location>
</feature>
<dbReference type="Pfam" id="PF25276">
    <property type="entry name" value="DUF7870"/>
    <property type="match status" value="1"/>
</dbReference>
<evidence type="ECO:0000259" key="2">
    <source>
        <dbReference type="Pfam" id="PF25276"/>
    </source>
</evidence>
<dbReference type="Proteomes" id="UP000796880">
    <property type="component" value="Unassembled WGS sequence"/>
</dbReference>
<gene>
    <name evidence="3" type="ORF">FNV43_RR16758</name>
</gene>
<dbReference type="PANTHER" id="PTHR47291">
    <property type="entry name" value="PEPTIDE UPSTREAM PROTEIN"/>
    <property type="match status" value="1"/>
</dbReference>
<keyword evidence="1" id="KW-0472">Membrane</keyword>
<dbReference type="EMBL" id="VOIH02000007">
    <property type="protein sequence ID" value="KAF3442840.1"/>
    <property type="molecule type" value="Genomic_DNA"/>
</dbReference>
<proteinExistence type="predicted"/>
<name>A0A8K0GZF3_9ROSA</name>
<dbReference type="AlphaFoldDB" id="A0A8K0GZF3"/>
<organism evidence="3 4">
    <name type="scientific">Rhamnella rubrinervis</name>
    <dbReference type="NCBI Taxonomy" id="2594499"/>
    <lineage>
        <taxon>Eukaryota</taxon>
        <taxon>Viridiplantae</taxon>
        <taxon>Streptophyta</taxon>
        <taxon>Embryophyta</taxon>
        <taxon>Tracheophyta</taxon>
        <taxon>Spermatophyta</taxon>
        <taxon>Magnoliopsida</taxon>
        <taxon>eudicotyledons</taxon>
        <taxon>Gunneridae</taxon>
        <taxon>Pentapetalae</taxon>
        <taxon>rosids</taxon>
        <taxon>fabids</taxon>
        <taxon>Rosales</taxon>
        <taxon>Rhamnaceae</taxon>
        <taxon>rhamnoid group</taxon>
        <taxon>Rhamneae</taxon>
        <taxon>Rhamnella</taxon>
    </lineage>
</organism>
<keyword evidence="1" id="KW-0812">Transmembrane</keyword>
<keyword evidence="1" id="KW-1133">Transmembrane helix</keyword>
<comment type="caution">
    <text evidence="3">The sequence shown here is derived from an EMBL/GenBank/DDBJ whole genome shotgun (WGS) entry which is preliminary data.</text>
</comment>
<keyword evidence="4" id="KW-1185">Reference proteome</keyword>
<evidence type="ECO:0000313" key="4">
    <source>
        <dbReference type="Proteomes" id="UP000796880"/>
    </source>
</evidence>
<dbReference type="InterPro" id="IPR057192">
    <property type="entry name" value="DUF7870"/>
</dbReference>
<evidence type="ECO:0000256" key="1">
    <source>
        <dbReference type="SAM" id="Phobius"/>
    </source>
</evidence>
<dbReference type="PANTHER" id="PTHR47291:SF1">
    <property type="entry name" value="PEPTIDE UPSTREAM PROTEIN"/>
    <property type="match status" value="1"/>
</dbReference>
<protein>
    <recommendedName>
        <fullName evidence="2">DUF7870 domain-containing protein</fullName>
    </recommendedName>
</protein>
<feature type="domain" description="DUF7870" evidence="2">
    <location>
        <begin position="382"/>
        <end position="466"/>
    </location>
</feature>
<evidence type="ECO:0000313" key="3">
    <source>
        <dbReference type="EMBL" id="KAF3442840.1"/>
    </source>
</evidence>
<accession>A0A8K0GZF3</accession>
<reference evidence="3" key="1">
    <citation type="submission" date="2020-03" db="EMBL/GenBank/DDBJ databases">
        <title>A high-quality chromosome-level genome assembly of a woody plant with both climbing and erect habits, Rhamnella rubrinervis.</title>
        <authorList>
            <person name="Lu Z."/>
            <person name="Yang Y."/>
            <person name="Zhu X."/>
            <person name="Sun Y."/>
        </authorList>
    </citation>
    <scope>NUCLEOTIDE SEQUENCE</scope>
    <source>
        <strain evidence="3">BYM</strain>
        <tissue evidence="3">Leaf</tissue>
    </source>
</reference>